<keyword evidence="3" id="KW-1185">Reference proteome</keyword>
<dbReference type="InterPro" id="IPR002347">
    <property type="entry name" value="SDR_fam"/>
</dbReference>
<reference evidence="2 3" key="2">
    <citation type="journal article" date="2019" name="G3 (Bethesda)">
        <title>Hybrid Assembly of the Genome of the Entomopathogenic Nematode Steinernema carpocapsae Identifies the X-Chromosome.</title>
        <authorList>
            <person name="Serra L."/>
            <person name="Macchietto M."/>
            <person name="Macias-Munoz A."/>
            <person name="McGill C.J."/>
            <person name="Rodriguez I.M."/>
            <person name="Rodriguez B."/>
            <person name="Murad R."/>
            <person name="Mortazavi A."/>
        </authorList>
    </citation>
    <scope>NUCLEOTIDE SEQUENCE [LARGE SCALE GENOMIC DNA]</scope>
    <source>
        <strain evidence="2 3">ALL</strain>
    </source>
</reference>
<comment type="similarity">
    <text evidence="1">Belongs to the short-chain dehydrogenases/reductases (SDR) family.</text>
</comment>
<organism evidence="2 3">
    <name type="scientific">Steinernema carpocapsae</name>
    <name type="common">Entomopathogenic nematode</name>
    <dbReference type="NCBI Taxonomy" id="34508"/>
    <lineage>
        <taxon>Eukaryota</taxon>
        <taxon>Metazoa</taxon>
        <taxon>Ecdysozoa</taxon>
        <taxon>Nematoda</taxon>
        <taxon>Chromadorea</taxon>
        <taxon>Rhabditida</taxon>
        <taxon>Tylenchina</taxon>
        <taxon>Panagrolaimomorpha</taxon>
        <taxon>Strongyloidoidea</taxon>
        <taxon>Steinernematidae</taxon>
        <taxon>Steinernema</taxon>
    </lineage>
</organism>
<accession>A0A4U5M3D7</accession>
<dbReference type="Pfam" id="PF00106">
    <property type="entry name" value="adh_short"/>
    <property type="match status" value="1"/>
</dbReference>
<sequence length="267" mass="29273">MTIISHNNHNIQALECFDSFLHKFVLNRKVGCISLLRACLGRKDLGPCKSSALPAVCISLPDIFTVRGYFRIMFTACFKNMEPQKFVGKAVIVTGSSSGIGQGIALLLAQQGASVTIHGRSMEGLKETLKQINDCGVNADKIHMVRGNITDPSVQDKLVDETVQKFGRLDVVVNNAGMMSKPGAKDAFDNFDFLVNVLVKSIIRINELALPHLEKTKGNIVNMSSIGALKVFSGNEHYCMLKASLDHYMRFQAQALASKGIRMNNLN</sequence>
<dbReference type="Gene3D" id="3.40.50.720">
    <property type="entry name" value="NAD(P)-binding Rossmann-like Domain"/>
    <property type="match status" value="1"/>
</dbReference>
<dbReference type="PANTHER" id="PTHR44115">
    <property type="entry name" value="PROTEIN CBG09704"/>
    <property type="match status" value="1"/>
</dbReference>
<comment type="caution">
    <text evidence="2">The sequence shown here is derived from an EMBL/GenBank/DDBJ whole genome shotgun (WGS) entry which is preliminary data.</text>
</comment>
<protein>
    <submittedName>
        <fullName evidence="2">Uncharacterized protein</fullName>
    </submittedName>
</protein>
<reference evidence="2 3" key="1">
    <citation type="journal article" date="2015" name="Genome Biol.">
        <title>Comparative genomics of Steinernema reveals deeply conserved gene regulatory networks.</title>
        <authorList>
            <person name="Dillman A.R."/>
            <person name="Macchietto M."/>
            <person name="Porter C.F."/>
            <person name="Rogers A."/>
            <person name="Williams B."/>
            <person name="Antoshechkin I."/>
            <person name="Lee M.M."/>
            <person name="Goodwin Z."/>
            <person name="Lu X."/>
            <person name="Lewis E.E."/>
            <person name="Goodrich-Blair H."/>
            <person name="Stock S.P."/>
            <person name="Adams B.J."/>
            <person name="Sternberg P.W."/>
            <person name="Mortazavi A."/>
        </authorList>
    </citation>
    <scope>NUCLEOTIDE SEQUENCE [LARGE SCALE GENOMIC DNA]</scope>
    <source>
        <strain evidence="2 3">ALL</strain>
    </source>
</reference>
<evidence type="ECO:0000313" key="2">
    <source>
        <dbReference type="EMBL" id="TKR62903.1"/>
    </source>
</evidence>
<dbReference type="EMBL" id="AZBU02000010">
    <property type="protein sequence ID" value="TKR62903.1"/>
    <property type="molecule type" value="Genomic_DNA"/>
</dbReference>
<dbReference type="PRINTS" id="PR00081">
    <property type="entry name" value="GDHRDH"/>
</dbReference>
<dbReference type="PANTHER" id="PTHR44115:SF4">
    <property type="entry name" value="OXIDOREDUCTASE"/>
    <property type="match status" value="1"/>
</dbReference>
<dbReference type="Proteomes" id="UP000298663">
    <property type="component" value="Unassembled WGS sequence"/>
</dbReference>
<dbReference type="AlphaFoldDB" id="A0A4U5M3D7"/>
<evidence type="ECO:0000313" key="3">
    <source>
        <dbReference type="Proteomes" id="UP000298663"/>
    </source>
</evidence>
<gene>
    <name evidence="2" type="ORF">L596_026805</name>
</gene>
<dbReference type="OrthoDB" id="47007at2759"/>
<name>A0A4U5M3D7_STECR</name>
<proteinExistence type="inferred from homology"/>
<dbReference type="PRINTS" id="PR00080">
    <property type="entry name" value="SDRFAMILY"/>
</dbReference>
<evidence type="ECO:0000256" key="1">
    <source>
        <dbReference type="RuleBase" id="RU000363"/>
    </source>
</evidence>
<dbReference type="STRING" id="34508.A0A4U5M3D7"/>
<dbReference type="InterPro" id="IPR036291">
    <property type="entry name" value="NAD(P)-bd_dom_sf"/>
</dbReference>
<dbReference type="SUPFAM" id="SSF51735">
    <property type="entry name" value="NAD(P)-binding Rossmann-fold domains"/>
    <property type="match status" value="1"/>
</dbReference>